<dbReference type="RefSeq" id="WP_015829117.1">
    <property type="nucleotide sequence ID" value="NC_012969.1"/>
</dbReference>
<dbReference type="HOGENOM" id="CLU_041122_0_0_4"/>
<dbReference type="eggNOG" id="ENOG502Z8MQ">
    <property type="taxonomic scope" value="Bacteria"/>
</dbReference>
<dbReference type="Proteomes" id="UP000002743">
    <property type="component" value="Chromosome"/>
</dbReference>
<evidence type="ECO:0000313" key="2">
    <source>
        <dbReference type="Proteomes" id="UP000002743"/>
    </source>
</evidence>
<dbReference type="STRING" id="582744.Msip34_0083"/>
<reference evidence="2" key="1">
    <citation type="submission" date="2009-07" db="EMBL/GenBank/DDBJ databases">
        <title>Complete sequence of chromosome of Methylovorus sp. SIP3-4.</title>
        <authorList>
            <person name="Lucas S."/>
            <person name="Copeland A."/>
            <person name="Lapidus A."/>
            <person name="Glavina del Rio T."/>
            <person name="Tice H."/>
            <person name="Bruce D."/>
            <person name="Goodwin L."/>
            <person name="Pitluck S."/>
            <person name="Clum A."/>
            <person name="Larimer F."/>
            <person name="Land M."/>
            <person name="Hauser L."/>
            <person name="Kyrpides N."/>
            <person name="Mikhailova N."/>
            <person name="Kayluzhnaya M."/>
            <person name="Chistoserdova L."/>
        </authorList>
    </citation>
    <scope>NUCLEOTIDE SEQUENCE [LARGE SCALE GENOMIC DNA]</scope>
    <source>
        <strain evidence="2">SIP3-4</strain>
    </source>
</reference>
<dbReference type="OrthoDB" id="8526168at2"/>
<proteinExistence type="predicted"/>
<reference evidence="1 2" key="2">
    <citation type="journal article" date="2011" name="J. Bacteriol.">
        <title>Genomes of three methylotrophs from a single niche uncover genetic and metabolic divergence of Methylophilaceae.</title>
        <authorList>
            <person name="Lapidus A."/>
            <person name="Clum A."/>
            <person name="Labutti K."/>
            <person name="Kaluzhnaya M.G."/>
            <person name="Lim S."/>
            <person name="Beck D.A."/>
            <person name="Glavina Del Rio T."/>
            <person name="Nolan M."/>
            <person name="Mavromatis K."/>
            <person name="Huntemann M."/>
            <person name="Lucas S."/>
            <person name="Lidstrom M.E."/>
            <person name="Ivanova N."/>
            <person name="Chistoserdova L."/>
        </authorList>
    </citation>
    <scope>NUCLEOTIDE SEQUENCE [LARGE SCALE GENOMIC DNA]</scope>
    <source>
        <strain evidence="1 2">SIP3-4</strain>
    </source>
</reference>
<keyword evidence="2" id="KW-1185">Reference proteome</keyword>
<dbReference type="KEGG" id="mei:Msip34_0083"/>
<sequence length="531" mass="59707" precursor="true">MAIFNKIVLCATTTQLIAGVWRLGNLQSSHEFSSDPKGYEAFVRFLAQHDNTRLYMLVDAVEEDYQQDYLPHTRGSARREMLARKLNHGYRNATFKAAHFIERQKDKRKDDRFIYVALTKSDFLQPWMQAIAAQRMPLAGVYLLSMMSELLLQRMKLKAPHILLSERLNSGLRQTYFHHGRLLISRSAPVSPAMQERMAYFYLAETEKTRLYLISQRLVMRDTPIKMVLADIDDTSRQICRNISQEQNLECVSEDLKVLAKSLGLNPELLTRHPELMHMHLLATGELPVNLAPASYTRHYQVGNVARSIHLASVLTLLGGFVAASYIGQQAAQTLQQTLEAGQETRMQEQKYREVAKNFPQTPIPSTDLRAAVETARKLASYAQTPQAAMQALSEVLQAQPDMQIHRMRWLNTPDITIRDDKAEGGSAGPAQAAPADAQLSDTSVLHQLVFVDGEVAGFNGDYRAALVRVNQLAEKLRSLPQVAWVEVLQEPVNVSSYSRLQGSTTDAVSAVSMAADFKLKFILRQPEGAQ</sequence>
<accession>C6X862</accession>
<dbReference type="EMBL" id="CP001674">
    <property type="protein sequence ID" value="ACT49332.1"/>
    <property type="molecule type" value="Genomic_DNA"/>
</dbReference>
<organism evidence="1 2">
    <name type="scientific">Methylovorus glucosotrophus (strain SIP3-4)</name>
    <dbReference type="NCBI Taxonomy" id="582744"/>
    <lineage>
        <taxon>Bacteria</taxon>
        <taxon>Pseudomonadati</taxon>
        <taxon>Pseudomonadota</taxon>
        <taxon>Betaproteobacteria</taxon>
        <taxon>Nitrosomonadales</taxon>
        <taxon>Methylophilaceae</taxon>
        <taxon>Methylovorus</taxon>
    </lineage>
</organism>
<name>C6X862_METGS</name>
<evidence type="ECO:0000313" key="1">
    <source>
        <dbReference type="EMBL" id="ACT49332.1"/>
    </source>
</evidence>
<dbReference type="AlphaFoldDB" id="C6X862"/>
<gene>
    <name evidence="1" type="ordered locus">Msip34_0083</name>
</gene>
<protein>
    <submittedName>
        <fullName evidence="1">Uncharacterized protein</fullName>
    </submittedName>
</protein>